<reference evidence="19" key="1">
    <citation type="submission" date="2017-09" db="EMBL/GenBank/DDBJ databases">
        <authorList>
            <person name="Varghese N."/>
            <person name="Submissions S."/>
        </authorList>
    </citation>
    <scope>NUCLEOTIDE SEQUENCE [LARGE SCALE GENOMIC DNA]</scope>
    <source>
        <strain evidence="19">USBA 140</strain>
    </source>
</reference>
<sequence length="876" mass="97444">MKTEERRVIRLSEYAPYPFRVDSLALAFDLDPAKTRVQATLRLTRTGTAADLELDGEDMTLVSVALDGETLPADRYTAGDGKLVVRGVPDAFTLDVVTEFAPAENTKLEGLYVSDGMFCTQCEAQGFRRITYFPDRPDVMTRYTVTLRADKAAYPVLLSNGNRIEQGDLDGGRHFAVWEDPFNKPSYLFALVAGDLERVQDGFRTRSGRDIELNIWVEHGNGPRCTFAMESLKKAMKWDEDVYGLEYDLDLFNVVAVSAFNMGAMENKSLNIFNAKAILADPDTATDAEYEYVESVVAHEYFHNWTGNRITCRDWFQLSLKEGLTVFRDQQFSADMRSAPVERINQVRSLRGRQFPEDGGPLAHPVRPDSYIEINNFYTATVYDKGAEVIRMMHRLLGAEAYRKGIDLYVERHDGTAATCDDFAAAMADAGGRDLSQFKLWYSQAGTPQLRVTETYEDGVYALTIRQHTDPTPGQPDKRPLHIPLEVGFLDRTGQPLPVRLEGEDTAADSRVLELREAEQTFRFTGLAEKPVPSLNRGFTAPVRLVETPHTDADRALLMAHDPDTFARWEAGQQYAVDLLLKMVAARAAGSNEGPDTAAFVEALGSSAADESLDAAFRAQVLTLPSDDFLAEQMAVIDIDGIHAAREALRRDIARAHGALFRRLRDTHRAAAGPFAPTAEGAGHRALANAALSYLGLDAANAKLALEQYRAADNMTDAMAALRVLNDLDVPERAEALDHFHDRFKGDPLVLDKWFSLQAMSQRPDTLARLKDLMGHPAFSMRNPNRVRALIGVFANANPVRFHAEDGAGYAFLVDRVLELNSLNPQIGARLLQPMGRWRRMEAARKALMTRELDRVLATPDLAPDVYEIASKARAE</sequence>
<dbReference type="InterPro" id="IPR045357">
    <property type="entry name" value="Aminopeptidase_N-like_N"/>
</dbReference>
<protein>
    <recommendedName>
        <fullName evidence="5 13">Aminopeptidase N</fullName>
        <ecNumber evidence="4 13">3.4.11.2</ecNumber>
    </recommendedName>
</protein>
<dbReference type="Pfam" id="PF17900">
    <property type="entry name" value="Peptidase_M1_N"/>
    <property type="match status" value="1"/>
</dbReference>
<feature type="domain" description="Aminopeptidase N-like N-terminal" evidence="17">
    <location>
        <begin position="105"/>
        <end position="188"/>
    </location>
</feature>
<dbReference type="InterPro" id="IPR037144">
    <property type="entry name" value="Peptidase_M1_pepN_C_sf"/>
</dbReference>
<evidence type="ECO:0000256" key="13">
    <source>
        <dbReference type="NCBIfam" id="TIGR02414"/>
    </source>
</evidence>
<comment type="catalytic activity">
    <reaction evidence="1">
        <text>Release of an N-terminal amino acid, Xaa-|-Yaa- from a peptide, amide or arylamide. Xaa is preferably Ala, but may be most amino acids including Pro (slow action). When a terminal hydrophobic residue is followed by a prolyl residue, the two may be released as an intact Xaa-Pro dipeptide.</text>
        <dbReference type="EC" id="3.4.11.2"/>
    </reaction>
</comment>
<dbReference type="Gene3D" id="2.60.40.1840">
    <property type="match status" value="1"/>
</dbReference>
<dbReference type="CDD" id="cd09600">
    <property type="entry name" value="M1_APN"/>
    <property type="match status" value="1"/>
</dbReference>
<evidence type="ECO:0000256" key="9">
    <source>
        <dbReference type="ARBA" id="ARBA00022801"/>
    </source>
</evidence>
<dbReference type="Pfam" id="PF17432">
    <property type="entry name" value="DUF3458_C"/>
    <property type="match status" value="1"/>
</dbReference>
<keyword evidence="11" id="KW-0482">Metalloprotease</keyword>
<keyword evidence="8" id="KW-0479">Metal-binding</keyword>
<dbReference type="InterPro" id="IPR024601">
    <property type="entry name" value="Peptidase_M1_pepN_C"/>
</dbReference>
<dbReference type="FunFam" id="2.60.40.1730:FF:000005">
    <property type="entry name" value="Aminopeptidase N"/>
    <property type="match status" value="1"/>
</dbReference>
<dbReference type="GO" id="GO:0016285">
    <property type="term" value="F:alanyl aminopeptidase activity"/>
    <property type="evidence" value="ECO:0007669"/>
    <property type="project" value="UniProtKB-EC"/>
</dbReference>
<dbReference type="InterPro" id="IPR001930">
    <property type="entry name" value="Peptidase_M1"/>
</dbReference>
<evidence type="ECO:0000256" key="3">
    <source>
        <dbReference type="ARBA" id="ARBA00010136"/>
    </source>
</evidence>
<dbReference type="AlphaFoldDB" id="A0A286GZZ7"/>
<name>A0A286GZZ7_9PROT</name>
<dbReference type="Gene3D" id="2.60.40.1730">
    <property type="entry name" value="tricorn interacting facor f3 domain"/>
    <property type="match status" value="1"/>
</dbReference>
<evidence type="ECO:0000259" key="14">
    <source>
        <dbReference type="Pfam" id="PF01433"/>
    </source>
</evidence>
<dbReference type="FunFam" id="1.10.390.10:FF:000002">
    <property type="entry name" value="Aminopeptidase N"/>
    <property type="match status" value="1"/>
</dbReference>
<comment type="similarity">
    <text evidence="3">Belongs to the peptidase M1 family.</text>
</comment>
<dbReference type="PANTHER" id="PTHR46322:SF1">
    <property type="entry name" value="PUROMYCIN-SENSITIVE AMINOPEPTIDASE"/>
    <property type="match status" value="1"/>
</dbReference>
<evidence type="ECO:0000259" key="15">
    <source>
        <dbReference type="Pfam" id="PF11940"/>
    </source>
</evidence>
<dbReference type="InterPro" id="IPR027268">
    <property type="entry name" value="Peptidase_M4/M1_CTD_sf"/>
</dbReference>
<evidence type="ECO:0000259" key="17">
    <source>
        <dbReference type="Pfam" id="PF17900"/>
    </source>
</evidence>
<dbReference type="Gene3D" id="3.30.2010.30">
    <property type="match status" value="1"/>
</dbReference>
<evidence type="ECO:0000256" key="10">
    <source>
        <dbReference type="ARBA" id="ARBA00022833"/>
    </source>
</evidence>
<keyword evidence="19" id="KW-1185">Reference proteome</keyword>
<dbReference type="OrthoDB" id="100605at2"/>
<evidence type="ECO:0000256" key="6">
    <source>
        <dbReference type="ARBA" id="ARBA00022438"/>
    </source>
</evidence>
<dbReference type="InterPro" id="IPR038438">
    <property type="entry name" value="PepN_Ig-like_sf"/>
</dbReference>
<dbReference type="InterPro" id="IPR042097">
    <property type="entry name" value="Aminopeptidase_N-like_N_sf"/>
</dbReference>
<dbReference type="InterPro" id="IPR014782">
    <property type="entry name" value="Peptidase_M1_dom"/>
</dbReference>
<comment type="cofactor">
    <cofactor evidence="2">
        <name>Zn(2+)</name>
        <dbReference type="ChEBI" id="CHEBI:29105"/>
    </cofactor>
</comment>
<comment type="function">
    <text evidence="12">Aminopeptidase N is involved in the degradation of intracellular peptides generated by protein breakdown during normal growth as well as in response to nutrient starvation.</text>
</comment>
<dbReference type="RefSeq" id="WP_097281489.1">
    <property type="nucleotide sequence ID" value="NZ_OCNJ01000016.1"/>
</dbReference>
<dbReference type="PANTHER" id="PTHR46322">
    <property type="entry name" value="PUROMYCIN-SENSITIVE AMINOPEPTIDASE"/>
    <property type="match status" value="1"/>
</dbReference>
<dbReference type="Gene3D" id="1.25.50.10">
    <property type="entry name" value="Peptidase M1, alanyl aminopeptidase, C-terminal domain"/>
    <property type="match status" value="1"/>
</dbReference>
<evidence type="ECO:0000313" key="18">
    <source>
        <dbReference type="EMBL" id="SOE01071.1"/>
    </source>
</evidence>
<evidence type="ECO:0000256" key="12">
    <source>
        <dbReference type="ARBA" id="ARBA00059739"/>
    </source>
</evidence>
<dbReference type="Proteomes" id="UP000219621">
    <property type="component" value="Unassembled WGS sequence"/>
</dbReference>
<dbReference type="NCBIfam" id="TIGR02414">
    <property type="entry name" value="pepN_proteo"/>
    <property type="match status" value="1"/>
</dbReference>
<dbReference type="GO" id="GO:0008237">
    <property type="term" value="F:metallopeptidase activity"/>
    <property type="evidence" value="ECO:0007669"/>
    <property type="project" value="UniProtKB-UniRule"/>
</dbReference>
<evidence type="ECO:0000256" key="4">
    <source>
        <dbReference type="ARBA" id="ARBA00012564"/>
    </source>
</evidence>
<evidence type="ECO:0000256" key="1">
    <source>
        <dbReference type="ARBA" id="ARBA00000098"/>
    </source>
</evidence>
<keyword evidence="10" id="KW-0862">Zinc</keyword>
<evidence type="ECO:0000256" key="11">
    <source>
        <dbReference type="ARBA" id="ARBA00023049"/>
    </source>
</evidence>
<dbReference type="Pfam" id="PF01433">
    <property type="entry name" value="Peptidase_M1"/>
    <property type="match status" value="1"/>
</dbReference>
<evidence type="ECO:0000256" key="5">
    <source>
        <dbReference type="ARBA" id="ARBA00015611"/>
    </source>
</evidence>
<feature type="domain" description="Peptidase M1 alanyl aminopeptidase Ig-like fold" evidence="15">
    <location>
        <begin position="446"/>
        <end position="546"/>
    </location>
</feature>
<dbReference type="GO" id="GO:0008270">
    <property type="term" value="F:zinc ion binding"/>
    <property type="evidence" value="ECO:0007669"/>
    <property type="project" value="InterPro"/>
</dbReference>
<dbReference type="SUPFAM" id="SSF55486">
    <property type="entry name" value="Metalloproteases ('zincins'), catalytic domain"/>
    <property type="match status" value="1"/>
</dbReference>
<dbReference type="InterPro" id="IPR012779">
    <property type="entry name" value="Peptidase_M1_pepN"/>
</dbReference>
<dbReference type="Gene3D" id="1.10.390.10">
    <property type="entry name" value="Neutral Protease Domain 2"/>
    <property type="match status" value="1"/>
</dbReference>
<organism evidence="18 19">
    <name type="scientific">Caenispirillum bisanense</name>
    <dbReference type="NCBI Taxonomy" id="414052"/>
    <lineage>
        <taxon>Bacteria</taxon>
        <taxon>Pseudomonadati</taxon>
        <taxon>Pseudomonadota</taxon>
        <taxon>Alphaproteobacteria</taxon>
        <taxon>Rhodospirillales</taxon>
        <taxon>Novispirillaceae</taxon>
        <taxon>Caenispirillum</taxon>
    </lineage>
</organism>
<evidence type="ECO:0000256" key="7">
    <source>
        <dbReference type="ARBA" id="ARBA00022670"/>
    </source>
</evidence>
<dbReference type="FunFam" id="3.30.2010.30:FF:000002">
    <property type="entry name" value="Putative aminopeptidase N"/>
    <property type="match status" value="1"/>
</dbReference>
<dbReference type="InterPro" id="IPR035414">
    <property type="entry name" value="Peptidase_M1_pepN_Ig-like"/>
</dbReference>
<accession>A0A286GZZ7</accession>
<evidence type="ECO:0000256" key="2">
    <source>
        <dbReference type="ARBA" id="ARBA00001947"/>
    </source>
</evidence>
<dbReference type="EMBL" id="OCNJ01000016">
    <property type="protein sequence ID" value="SOE01071.1"/>
    <property type="molecule type" value="Genomic_DNA"/>
</dbReference>
<dbReference type="SUPFAM" id="SSF63737">
    <property type="entry name" value="Leukotriene A4 hydrolase N-terminal domain"/>
    <property type="match status" value="1"/>
</dbReference>
<evidence type="ECO:0000259" key="16">
    <source>
        <dbReference type="Pfam" id="PF17432"/>
    </source>
</evidence>
<evidence type="ECO:0000313" key="19">
    <source>
        <dbReference type="Proteomes" id="UP000219621"/>
    </source>
</evidence>
<gene>
    <name evidence="18" type="ORF">SAMN05421508_1163</name>
</gene>
<evidence type="ECO:0000256" key="8">
    <source>
        <dbReference type="ARBA" id="ARBA00022723"/>
    </source>
</evidence>
<feature type="domain" description="Peptidase M1 membrane alanine aminopeptidase" evidence="14">
    <location>
        <begin position="227"/>
        <end position="438"/>
    </location>
</feature>
<dbReference type="GO" id="GO:0006508">
    <property type="term" value="P:proteolysis"/>
    <property type="evidence" value="ECO:0007669"/>
    <property type="project" value="UniProtKB-UniRule"/>
</dbReference>
<dbReference type="EC" id="3.4.11.2" evidence="4 13"/>
<dbReference type="Pfam" id="PF11940">
    <property type="entry name" value="DUF3458"/>
    <property type="match status" value="1"/>
</dbReference>
<keyword evidence="9" id="KW-0378">Hydrolase</keyword>
<proteinExistence type="inferred from homology"/>
<keyword evidence="6 18" id="KW-0031">Aminopeptidase</keyword>
<dbReference type="FunFam" id="2.60.40.1840:FF:000001">
    <property type="entry name" value="Aminopeptidase N"/>
    <property type="match status" value="1"/>
</dbReference>
<dbReference type="PRINTS" id="PR00756">
    <property type="entry name" value="ALADIPTASE"/>
</dbReference>
<keyword evidence="7" id="KW-0645">Protease</keyword>
<feature type="domain" description="Peptidase M1 alanyl aminopeptidase C-terminal" evidence="16">
    <location>
        <begin position="552"/>
        <end position="874"/>
    </location>
</feature>